<dbReference type="Gene3D" id="1.10.472.80">
    <property type="entry name" value="Ypt/Rab-GAP domain of gyp1p, domain 3"/>
    <property type="match status" value="1"/>
</dbReference>
<reference evidence="2" key="2">
    <citation type="submission" date="2021-10" db="EMBL/GenBank/DDBJ databases">
        <title>Phylogenomics reveals ancestral predisposition of the termite-cultivated fungus Termitomyces towards a domesticated lifestyle.</title>
        <authorList>
            <person name="Auxier B."/>
            <person name="Grum-Grzhimaylo A."/>
            <person name="Cardenas M.E."/>
            <person name="Lodge J.D."/>
            <person name="Laessoe T."/>
            <person name="Pedersen O."/>
            <person name="Smith M.E."/>
            <person name="Kuyper T.W."/>
            <person name="Franco-Molano E.A."/>
            <person name="Baroni T.J."/>
            <person name="Aanen D.K."/>
        </authorList>
    </citation>
    <scope>NUCLEOTIDE SEQUENCE</scope>
    <source>
        <strain evidence="2">D49</strain>
    </source>
</reference>
<accession>A0A9P7GPM4</accession>
<dbReference type="InterPro" id="IPR035969">
    <property type="entry name" value="Rab-GAP_TBC_sf"/>
</dbReference>
<feature type="region of interest" description="Disordered" evidence="1">
    <location>
        <begin position="104"/>
        <end position="137"/>
    </location>
</feature>
<proteinExistence type="predicted"/>
<evidence type="ECO:0000313" key="3">
    <source>
        <dbReference type="Proteomes" id="UP000717328"/>
    </source>
</evidence>
<evidence type="ECO:0000256" key="1">
    <source>
        <dbReference type="SAM" id="MobiDB-lite"/>
    </source>
</evidence>
<sequence>MIDAMKLWDGLFACDPTIELAQWVCVAMLIRIRNELIPADYSGQLTVLLRYPSSTSPTFEGGPHHTTLLLRQALALQMSPTASTGASLVLENRNLLNIPVDVPAASPGPQYRRNNKSPSAHGGVTPPSEHSRQATAPQMGLPEMIARGLMERGESLGINKTLMTAVSEFRRNIPDLAASLVRSPSASQTTFALTDERPVEERPPWEPRSRFEMERDISEMRSTNKRLGTSLEWIVDVLLQDEGESADPQRLKKQKQEALESLSYIRDILIGSVDEIEEERLVGEQEMLRRRSREGNAMQAVPRLVATDVPPPPRVPVTESRPHITTSRSAVSSQPVDFNTSRRRSASPRSSATGTGINRVPPWHYARSGFSTTNEVLPRLPPAAGQKSGDHGLQDPLGVLG</sequence>
<feature type="compositionally biased region" description="Basic and acidic residues" evidence="1">
    <location>
        <begin position="194"/>
        <end position="206"/>
    </location>
</feature>
<dbReference type="OrthoDB" id="27140at2759"/>
<gene>
    <name evidence="2" type="ORF">H0H81_001153</name>
</gene>
<dbReference type="AlphaFoldDB" id="A0A9P7GPM4"/>
<keyword evidence="3" id="KW-1185">Reference proteome</keyword>
<evidence type="ECO:0000313" key="2">
    <source>
        <dbReference type="EMBL" id="KAG5654512.1"/>
    </source>
</evidence>
<feature type="region of interest" description="Disordered" evidence="1">
    <location>
        <begin position="187"/>
        <end position="206"/>
    </location>
</feature>
<organism evidence="2 3">
    <name type="scientific">Sphagnurus paluster</name>
    <dbReference type="NCBI Taxonomy" id="117069"/>
    <lineage>
        <taxon>Eukaryota</taxon>
        <taxon>Fungi</taxon>
        <taxon>Dikarya</taxon>
        <taxon>Basidiomycota</taxon>
        <taxon>Agaricomycotina</taxon>
        <taxon>Agaricomycetes</taxon>
        <taxon>Agaricomycetidae</taxon>
        <taxon>Agaricales</taxon>
        <taxon>Tricholomatineae</taxon>
        <taxon>Lyophyllaceae</taxon>
        <taxon>Sphagnurus</taxon>
    </lineage>
</organism>
<protein>
    <submittedName>
        <fullName evidence="2">Uncharacterized protein</fullName>
    </submittedName>
</protein>
<feature type="region of interest" description="Disordered" evidence="1">
    <location>
        <begin position="289"/>
        <end position="401"/>
    </location>
</feature>
<dbReference type="EMBL" id="JABCKI010000006">
    <property type="protein sequence ID" value="KAG5654512.1"/>
    <property type="molecule type" value="Genomic_DNA"/>
</dbReference>
<dbReference type="Proteomes" id="UP000717328">
    <property type="component" value="Unassembled WGS sequence"/>
</dbReference>
<dbReference type="SUPFAM" id="SSF47923">
    <property type="entry name" value="Ypt/Rab-GAP domain of gyp1p"/>
    <property type="match status" value="1"/>
</dbReference>
<feature type="compositionally biased region" description="Polar residues" evidence="1">
    <location>
        <begin position="323"/>
        <end position="339"/>
    </location>
</feature>
<name>A0A9P7GPM4_9AGAR</name>
<reference evidence="2" key="1">
    <citation type="submission" date="2021-02" db="EMBL/GenBank/DDBJ databases">
        <authorList>
            <person name="Nieuwenhuis M."/>
            <person name="Van De Peppel L.J.J."/>
        </authorList>
    </citation>
    <scope>NUCLEOTIDE SEQUENCE</scope>
    <source>
        <strain evidence="2">D49</strain>
    </source>
</reference>
<comment type="caution">
    <text evidence="2">The sequence shown here is derived from an EMBL/GenBank/DDBJ whole genome shotgun (WGS) entry which is preliminary data.</text>
</comment>